<reference evidence="2 3" key="1">
    <citation type="submission" date="2019-02" db="EMBL/GenBank/DDBJ databases">
        <title>Deep-cultivation of Planctomycetes and their phenomic and genomic characterization uncovers novel biology.</title>
        <authorList>
            <person name="Wiegand S."/>
            <person name="Jogler M."/>
            <person name="Boedeker C."/>
            <person name="Pinto D."/>
            <person name="Vollmers J."/>
            <person name="Rivas-Marin E."/>
            <person name="Kohn T."/>
            <person name="Peeters S.H."/>
            <person name="Heuer A."/>
            <person name="Rast P."/>
            <person name="Oberbeckmann S."/>
            <person name="Bunk B."/>
            <person name="Jeske O."/>
            <person name="Meyerdierks A."/>
            <person name="Storesund J.E."/>
            <person name="Kallscheuer N."/>
            <person name="Luecker S."/>
            <person name="Lage O.M."/>
            <person name="Pohl T."/>
            <person name="Merkel B.J."/>
            <person name="Hornburger P."/>
            <person name="Mueller R.-W."/>
            <person name="Bruemmer F."/>
            <person name="Labrenz M."/>
            <person name="Spormann A.M."/>
            <person name="Op den Camp H."/>
            <person name="Overmann J."/>
            <person name="Amann R."/>
            <person name="Jetten M.S.M."/>
            <person name="Mascher T."/>
            <person name="Medema M.H."/>
            <person name="Devos D.P."/>
            <person name="Kaster A.-K."/>
            <person name="Ovreas L."/>
            <person name="Rohde M."/>
            <person name="Galperin M.Y."/>
            <person name="Jogler C."/>
        </authorList>
    </citation>
    <scope>NUCLEOTIDE SEQUENCE [LARGE SCALE GENOMIC DNA]</scope>
    <source>
        <strain evidence="2 3">HG66A1</strain>
    </source>
</reference>
<keyword evidence="1" id="KW-0732">Signal</keyword>
<sequence length="117" mass="12087" precursor="true">MNVSYRASAVQTAGLFCFLIAAAGCSSETIDTAAGQPAAEVAKAVATLNDSGAEIVLDSAGEVIAVKLPAQTSPEVLATLTSLNKLKRIDATETDLKQPAFADLKSQNPQVEIAFPH</sequence>
<evidence type="ECO:0000256" key="1">
    <source>
        <dbReference type="SAM" id="SignalP"/>
    </source>
</evidence>
<accession>A0A517PIC7</accession>
<gene>
    <name evidence="2" type="ORF">HG66A1_08450</name>
</gene>
<proteinExistence type="predicted"/>
<dbReference type="PROSITE" id="PS51257">
    <property type="entry name" value="PROKAR_LIPOPROTEIN"/>
    <property type="match status" value="1"/>
</dbReference>
<evidence type="ECO:0000313" key="2">
    <source>
        <dbReference type="EMBL" id="QDT19081.1"/>
    </source>
</evidence>
<dbReference type="Proteomes" id="UP000320421">
    <property type="component" value="Chromosome"/>
</dbReference>
<protein>
    <submittedName>
        <fullName evidence="2">Uncharacterized protein</fullName>
    </submittedName>
</protein>
<name>A0A517PIC7_9PLAN</name>
<evidence type="ECO:0000313" key="3">
    <source>
        <dbReference type="Proteomes" id="UP000320421"/>
    </source>
</evidence>
<dbReference type="RefSeq" id="WP_145180982.1">
    <property type="nucleotide sequence ID" value="NZ_CP036266.1"/>
</dbReference>
<feature type="chain" id="PRO_5022088161" evidence="1">
    <location>
        <begin position="24"/>
        <end position="117"/>
    </location>
</feature>
<dbReference type="EMBL" id="CP036266">
    <property type="protein sequence ID" value="QDT19081.1"/>
    <property type="molecule type" value="Genomic_DNA"/>
</dbReference>
<dbReference type="OrthoDB" id="287952at2"/>
<organism evidence="2 3">
    <name type="scientific">Gimesia chilikensis</name>
    <dbReference type="NCBI Taxonomy" id="2605989"/>
    <lineage>
        <taxon>Bacteria</taxon>
        <taxon>Pseudomonadati</taxon>
        <taxon>Planctomycetota</taxon>
        <taxon>Planctomycetia</taxon>
        <taxon>Planctomycetales</taxon>
        <taxon>Planctomycetaceae</taxon>
        <taxon>Gimesia</taxon>
    </lineage>
</organism>
<keyword evidence="3" id="KW-1185">Reference proteome</keyword>
<feature type="signal peptide" evidence="1">
    <location>
        <begin position="1"/>
        <end position="23"/>
    </location>
</feature>
<dbReference type="AlphaFoldDB" id="A0A517PIC7"/>